<dbReference type="HOGENOM" id="CLU_509140_0_0_1"/>
<reference evidence="4" key="2">
    <citation type="journal article" date="2011" name="Proc. Natl. Acad. Sci. U.S.A.">
        <title>Obligate biotrophy features unraveled by the genomic analysis of rust fungi.</title>
        <authorList>
            <person name="Duplessis S."/>
            <person name="Cuomo C.A."/>
            <person name="Lin Y.-C."/>
            <person name="Aerts A."/>
            <person name="Tisserant E."/>
            <person name="Veneault-Fourrey C."/>
            <person name="Joly D.L."/>
            <person name="Hacquard S."/>
            <person name="Amselem J."/>
            <person name="Cantarel B.L."/>
            <person name="Chiu R."/>
            <person name="Coutinho P.M."/>
            <person name="Feau N."/>
            <person name="Field M."/>
            <person name="Frey P."/>
            <person name="Gelhaye E."/>
            <person name="Goldberg J."/>
            <person name="Grabherr M.G."/>
            <person name="Kodira C.D."/>
            <person name="Kohler A."/>
            <person name="Kuees U."/>
            <person name="Lindquist E.A."/>
            <person name="Lucas S.M."/>
            <person name="Mago R."/>
            <person name="Mauceli E."/>
            <person name="Morin E."/>
            <person name="Murat C."/>
            <person name="Pangilinan J.L."/>
            <person name="Park R."/>
            <person name="Pearson M."/>
            <person name="Quesneville H."/>
            <person name="Rouhier N."/>
            <person name="Sakthikumar S."/>
            <person name="Salamov A.A."/>
            <person name="Schmutz J."/>
            <person name="Selles B."/>
            <person name="Shapiro H."/>
            <person name="Tanguay P."/>
            <person name="Tuskan G.A."/>
            <person name="Henrissat B."/>
            <person name="Van de Peer Y."/>
            <person name="Rouze P."/>
            <person name="Ellis J.G."/>
            <person name="Dodds P.N."/>
            <person name="Schein J.E."/>
            <person name="Zhong S."/>
            <person name="Hamelin R.C."/>
            <person name="Grigoriev I.V."/>
            <person name="Szabo L.J."/>
            <person name="Martin F."/>
        </authorList>
    </citation>
    <scope>NUCLEOTIDE SEQUENCE [LARGE SCALE GENOMIC DNA]</scope>
    <source>
        <strain evidence="4">CRL 75-36-700-3 / race SCCL</strain>
    </source>
</reference>
<reference key="1">
    <citation type="submission" date="2007-01" db="EMBL/GenBank/DDBJ databases">
        <title>The Genome Sequence of Puccinia graminis f. sp. tritici Strain CRL 75-36-700-3.</title>
        <authorList>
            <consortium name="The Broad Institute Genome Sequencing Platform"/>
            <person name="Birren B."/>
            <person name="Lander E."/>
            <person name="Galagan J."/>
            <person name="Nusbaum C."/>
            <person name="Devon K."/>
            <person name="Cuomo C."/>
            <person name="Jaffe D."/>
            <person name="Butler J."/>
            <person name="Alvarez P."/>
            <person name="Gnerre S."/>
            <person name="Grabherr M."/>
            <person name="Mauceli E."/>
            <person name="Brockman W."/>
            <person name="Young S."/>
            <person name="LaButti K."/>
            <person name="Sykes S."/>
            <person name="DeCaprio D."/>
            <person name="Crawford M."/>
            <person name="Koehrsen M."/>
            <person name="Engels R."/>
            <person name="Montgomery P."/>
            <person name="Pearson M."/>
            <person name="Howarth C."/>
            <person name="Larson L."/>
            <person name="White J."/>
            <person name="Zeng Q."/>
            <person name="Kodira C."/>
            <person name="Yandava C."/>
            <person name="Alvarado L."/>
            <person name="O'Leary S."/>
            <person name="Szabo L."/>
            <person name="Dean R."/>
            <person name="Schein J."/>
        </authorList>
    </citation>
    <scope>NUCLEOTIDE SEQUENCE</scope>
    <source>
        <strain>CRL 75-36-700-3</strain>
    </source>
</reference>
<feature type="compositionally biased region" description="Polar residues" evidence="1">
    <location>
        <begin position="88"/>
        <end position="106"/>
    </location>
</feature>
<evidence type="ECO:0000256" key="2">
    <source>
        <dbReference type="SAM" id="SignalP"/>
    </source>
</evidence>
<evidence type="ECO:0000313" key="3">
    <source>
        <dbReference type="EMBL" id="EFP91778.1"/>
    </source>
</evidence>
<evidence type="ECO:0000313" key="4">
    <source>
        <dbReference type="Proteomes" id="UP000008783"/>
    </source>
</evidence>
<feature type="compositionally biased region" description="Polar residues" evidence="1">
    <location>
        <begin position="55"/>
        <end position="65"/>
    </location>
</feature>
<feature type="region of interest" description="Disordered" evidence="1">
    <location>
        <begin position="53"/>
        <end position="124"/>
    </location>
</feature>
<keyword evidence="2" id="KW-0732">Signal</keyword>
<dbReference type="Proteomes" id="UP000008783">
    <property type="component" value="Unassembled WGS sequence"/>
</dbReference>
<sequence>MLLTVRLWKISLLFFLAIESRLCSLLPKWNPSGEADSPPLWEALRNQFPGIFSPETDSSIHSAGFSNRGPGDRREIQRGLNDFPGGSSRATKSTPTETPNGANDPSNHLFAGWNDHFPATGGTPSSNPLLMNMLDGTHTSHKGYPAHSGNEPIPLFDDWFFRAMDPLQTFRSIEEVSNAGPSFPSARLPNVIAASEGVSQKALTQTPRRASTKRTAGVRLDVTKGPMAKKPKLKTFESLRLTRSQIQEELVRELRQSLKEADAIHLETHSALVSNEQRNIFPIEAADLKQLVSYYIYRSRYNEGFTITKITTKDDDENEARNAIKHFRSSIQAQLQSYVDEVDIPWFQPYMAMESCPTNPIIASYSARVMKDFSQSIKDLSEKRGNSKYHSVTLTSRVVSALPFYLFYVDMINTLVPLQGRSDQAGLRSQRITAGNQLIGIADRLLSATETDLKMGLGLDKTVILAFQNSVNSNDRYARFIWKMIGYWINSSREDLAEAASPQFERLNNLAVNLRFKAFFNDIFISFVLGHLPPK</sequence>
<dbReference type="RefSeq" id="XP_003336197.1">
    <property type="nucleotide sequence ID" value="XM_003336149.1"/>
</dbReference>
<evidence type="ECO:0000256" key="1">
    <source>
        <dbReference type="SAM" id="MobiDB-lite"/>
    </source>
</evidence>
<dbReference type="AlphaFoldDB" id="E3L5F3"/>
<feature type="chain" id="PRO_5003174207" evidence="2">
    <location>
        <begin position="24"/>
        <end position="535"/>
    </location>
</feature>
<keyword evidence="4" id="KW-1185">Reference proteome</keyword>
<dbReference type="VEuPathDB" id="FungiDB:PGTG_17778"/>
<name>E3L5F3_PUCGT</name>
<gene>
    <name evidence="3" type="ORF">PGTG_17778</name>
</gene>
<dbReference type="KEGG" id="pgr:PGTG_17778"/>
<organism evidence="3 4">
    <name type="scientific">Puccinia graminis f. sp. tritici (strain CRL 75-36-700-3 / race SCCL)</name>
    <name type="common">Black stem rust fungus</name>
    <dbReference type="NCBI Taxonomy" id="418459"/>
    <lineage>
        <taxon>Eukaryota</taxon>
        <taxon>Fungi</taxon>
        <taxon>Dikarya</taxon>
        <taxon>Basidiomycota</taxon>
        <taxon>Pucciniomycotina</taxon>
        <taxon>Pucciniomycetes</taxon>
        <taxon>Pucciniales</taxon>
        <taxon>Pucciniaceae</taxon>
        <taxon>Puccinia</taxon>
    </lineage>
</organism>
<dbReference type="EMBL" id="DS178352">
    <property type="protein sequence ID" value="EFP91778.1"/>
    <property type="molecule type" value="Genomic_DNA"/>
</dbReference>
<dbReference type="GeneID" id="10531721"/>
<dbReference type="OrthoDB" id="10275624at2759"/>
<feature type="signal peptide" evidence="2">
    <location>
        <begin position="1"/>
        <end position="23"/>
    </location>
</feature>
<proteinExistence type="predicted"/>
<accession>E3L5F3</accession>
<dbReference type="InParanoid" id="E3L5F3"/>
<protein>
    <submittedName>
        <fullName evidence="3">Uncharacterized protein</fullName>
    </submittedName>
</protein>